<dbReference type="EMBL" id="CABWMV010000024">
    <property type="protein sequence ID" value="VXC94530.1"/>
    <property type="molecule type" value="Genomic_DNA"/>
</dbReference>
<gene>
    <name evidence="2" type="ORF">SPHINGO8BC_51047</name>
</gene>
<name>A0A654CM65_SPHMU</name>
<dbReference type="AlphaFoldDB" id="A0A654CM65"/>
<keyword evidence="1" id="KW-1133">Transmembrane helix</keyword>
<evidence type="ECO:0000313" key="2">
    <source>
        <dbReference type="EMBL" id="VXC94530.1"/>
    </source>
</evidence>
<accession>A0A654CM65</accession>
<sequence length="85" mass="9883">MTRTAKEFDRMICQSSFMIPYQTQRERPESKTISIKIEMSSAFLVLITFINWGIIANEVKTPAMSPIKSVFIRHIYFVNSGHRVL</sequence>
<evidence type="ECO:0000313" key="3">
    <source>
        <dbReference type="Proteomes" id="UP000432350"/>
    </source>
</evidence>
<evidence type="ECO:0000256" key="1">
    <source>
        <dbReference type="SAM" id="Phobius"/>
    </source>
</evidence>
<dbReference type="Proteomes" id="UP000432350">
    <property type="component" value="Unassembled WGS sequence"/>
</dbReference>
<feature type="transmembrane region" description="Helical" evidence="1">
    <location>
        <begin position="35"/>
        <end position="55"/>
    </location>
</feature>
<protein>
    <submittedName>
        <fullName evidence="2">Uncharacterized protein</fullName>
    </submittedName>
</protein>
<organism evidence="2 3">
    <name type="scientific">Sphingobacterium multivorum</name>
    <dbReference type="NCBI Taxonomy" id="28454"/>
    <lineage>
        <taxon>Bacteria</taxon>
        <taxon>Pseudomonadati</taxon>
        <taxon>Bacteroidota</taxon>
        <taxon>Sphingobacteriia</taxon>
        <taxon>Sphingobacteriales</taxon>
        <taxon>Sphingobacteriaceae</taxon>
        <taxon>Sphingobacterium</taxon>
    </lineage>
</organism>
<keyword evidence="1" id="KW-0812">Transmembrane</keyword>
<keyword evidence="1" id="KW-0472">Membrane</keyword>
<proteinExistence type="predicted"/>
<reference evidence="2 3" key="1">
    <citation type="submission" date="2019-10" db="EMBL/GenBank/DDBJ databases">
        <authorList>
            <person name="Karimi E."/>
        </authorList>
    </citation>
    <scope>NUCLEOTIDE SEQUENCE [LARGE SCALE GENOMIC DNA]</scope>
    <source>
        <strain evidence="2">Sphingobacterium sp. 8BC</strain>
    </source>
</reference>